<keyword evidence="3" id="KW-1185">Reference proteome</keyword>
<accession>A0ABN1XIS1</accession>
<name>A0ABN1XIS1_9ACTN</name>
<sequence length="144" mass="15674">MKYRLLTIGVGTVAALLLVAAFRPTDHAPEPGTPLSAYAPSVMPSAPDAEDSTAAFTRWVEQHGTEEQREAVLGHVTRVNRAVKQDDHVNAYLATDHPEAVDARTRAIIRAYLKWAGPNEPARMLVLYDGAGRVMGAIRVADWS</sequence>
<dbReference type="RefSeq" id="WP_344322772.1">
    <property type="nucleotide sequence ID" value="NZ_BAAAKJ010000007.1"/>
</dbReference>
<comment type="caution">
    <text evidence="2">The sequence shown here is derived from an EMBL/GenBank/DDBJ whole genome shotgun (WGS) entry which is preliminary data.</text>
</comment>
<proteinExistence type="predicted"/>
<feature type="chain" id="PRO_5046024927" evidence="1">
    <location>
        <begin position="29"/>
        <end position="144"/>
    </location>
</feature>
<evidence type="ECO:0000313" key="2">
    <source>
        <dbReference type="EMBL" id="GAA1382270.1"/>
    </source>
</evidence>
<feature type="signal peptide" evidence="1">
    <location>
        <begin position="1"/>
        <end position="28"/>
    </location>
</feature>
<organism evidence="2 3">
    <name type="scientific">Kitasatospora putterlickiae</name>
    <dbReference type="NCBI Taxonomy" id="221725"/>
    <lineage>
        <taxon>Bacteria</taxon>
        <taxon>Bacillati</taxon>
        <taxon>Actinomycetota</taxon>
        <taxon>Actinomycetes</taxon>
        <taxon>Kitasatosporales</taxon>
        <taxon>Streptomycetaceae</taxon>
        <taxon>Kitasatospora</taxon>
    </lineage>
</organism>
<dbReference type="Proteomes" id="UP001499863">
    <property type="component" value="Unassembled WGS sequence"/>
</dbReference>
<evidence type="ECO:0000256" key="1">
    <source>
        <dbReference type="SAM" id="SignalP"/>
    </source>
</evidence>
<gene>
    <name evidence="2" type="ORF">GCM10009639_01180</name>
</gene>
<protein>
    <submittedName>
        <fullName evidence="2">Uncharacterized protein</fullName>
    </submittedName>
</protein>
<dbReference type="EMBL" id="BAAAKJ010000007">
    <property type="protein sequence ID" value="GAA1382270.1"/>
    <property type="molecule type" value="Genomic_DNA"/>
</dbReference>
<reference evidence="2 3" key="1">
    <citation type="journal article" date="2019" name="Int. J. Syst. Evol. Microbiol.">
        <title>The Global Catalogue of Microorganisms (GCM) 10K type strain sequencing project: providing services to taxonomists for standard genome sequencing and annotation.</title>
        <authorList>
            <consortium name="The Broad Institute Genomics Platform"/>
            <consortium name="The Broad Institute Genome Sequencing Center for Infectious Disease"/>
            <person name="Wu L."/>
            <person name="Ma J."/>
        </authorList>
    </citation>
    <scope>NUCLEOTIDE SEQUENCE [LARGE SCALE GENOMIC DNA]</scope>
    <source>
        <strain evidence="2 3">JCM 12393</strain>
    </source>
</reference>
<keyword evidence="1" id="KW-0732">Signal</keyword>
<evidence type="ECO:0000313" key="3">
    <source>
        <dbReference type="Proteomes" id="UP001499863"/>
    </source>
</evidence>